<dbReference type="AlphaFoldDB" id="A0A9J5ZUT8"/>
<gene>
    <name evidence="1" type="ORF">H5410_015792</name>
</gene>
<dbReference type="EMBL" id="JACXVP010000003">
    <property type="protein sequence ID" value="KAG5615968.1"/>
    <property type="molecule type" value="Genomic_DNA"/>
</dbReference>
<accession>A0A9J5ZUT8</accession>
<proteinExistence type="predicted"/>
<reference evidence="1 2" key="1">
    <citation type="submission" date="2020-09" db="EMBL/GenBank/DDBJ databases">
        <title>De no assembly of potato wild relative species, Solanum commersonii.</title>
        <authorList>
            <person name="Cho K."/>
        </authorList>
    </citation>
    <scope>NUCLEOTIDE SEQUENCE [LARGE SCALE GENOMIC DNA]</scope>
    <source>
        <strain evidence="1">LZ3.2</strain>
        <tissue evidence="1">Leaf</tissue>
    </source>
</reference>
<name>A0A9J5ZUT8_SOLCO</name>
<dbReference type="OrthoDB" id="1306364at2759"/>
<protein>
    <submittedName>
        <fullName evidence="1">Uncharacterized protein</fullName>
    </submittedName>
</protein>
<evidence type="ECO:0000313" key="2">
    <source>
        <dbReference type="Proteomes" id="UP000824120"/>
    </source>
</evidence>
<evidence type="ECO:0000313" key="1">
    <source>
        <dbReference type="EMBL" id="KAG5615968.1"/>
    </source>
</evidence>
<comment type="caution">
    <text evidence="1">The sequence shown here is derived from an EMBL/GenBank/DDBJ whole genome shotgun (WGS) entry which is preliminary data.</text>
</comment>
<dbReference type="Proteomes" id="UP000824120">
    <property type="component" value="Chromosome 3"/>
</dbReference>
<organism evidence="1 2">
    <name type="scientific">Solanum commersonii</name>
    <name type="common">Commerson's wild potato</name>
    <name type="synonym">Commerson's nightshade</name>
    <dbReference type="NCBI Taxonomy" id="4109"/>
    <lineage>
        <taxon>Eukaryota</taxon>
        <taxon>Viridiplantae</taxon>
        <taxon>Streptophyta</taxon>
        <taxon>Embryophyta</taxon>
        <taxon>Tracheophyta</taxon>
        <taxon>Spermatophyta</taxon>
        <taxon>Magnoliopsida</taxon>
        <taxon>eudicotyledons</taxon>
        <taxon>Gunneridae</taxon>
        <taxon>Pentapetalae</taxon>
        <taxon>asterids</taxon>
        <taxon>lamiids</taxon>
        <taxon>Solanales</taxon>
        <taxon>Solanaceae</taxon>
        <taxon>Solanoideae</taxon>
        <taxon>Solaneae</taxon>
        <taxon>Solanum</taxon>
    </lineage>
</organism>
<sequence length="164" mass="17988">MENSVEKKATTINRFIDTTVNVGRKEILDGFRARSCVVIKKEDVAATRSNATTSLTHGFIISLHRCLLASSKPLPVMSLTPFAKCVNHGTWTVIWIHHPPETPLSSSIMSISVTSVRIRSKIGMLTLASSIMSKSVSSVGTRSKIRTLTLASSNIPMPMLTFRF</sequence>
<keyword evidence="2" id="KW-1185">Reference proteome</keyword>